<keyword evidence="8" id="KW-1185">Reference proteome</keyword>
<evidence type="ECO:0000313" key="7">
    <source>
        <dbReference type="EMBL" id="MCQ4638296.1"/>
    </source>
</evidence>
<dbReference type="InterPro" id="IPR013525">
    <property type="entry name" value="ABC2_TM"/>
</dbReference>
<comment type="caution">
    <text evidence="7">The sequence shown here is derived from an EMBL/GenBank/DDBJ whole genome shotgun (WGS) entry which is preliminary data.</text>
</comment>
<dbReference type="PANTHER" id="PTHR43229">
    <property type="entry name" value="NODULATION PROTEIN J"/>
    <property type="match status" value="1"/>
</dbReference>
<comment type="subcellular location">
    <subcellularLocation>
        <location evidence="5">Cell membrane</location>
        <topology evidence="5">Multi-pass membrane protein</topology>
    </subcellularLocation>
    <subcellularLocation>
        <location evidence="1">Membrane</location>
        <topology evidence="1">Multi-pass membrane protein</topology>
    </subcellularLocation>
</comment>
<dbReference type="PANTHER" id="PTHR43229:SF2">
    <property type="entry name" value="NODULATION PROTEIN J"/>
    <property type="match status" value="1"/>
</dbReference>
<keyword evidence="3 5" id="KW-1133">Transmembrane helix</keyword>
<dbReference type="RefSeq" id="WP_256133495.1">
    <property type="nucleotide sequence ID" value="NZ_JANFXK010000024.1"/>
</dbReference>
<feature type="transmembrane region" description="Helical" evidence="5">
    <location>
        <begin position="53"/>
        <end position="71"/>
    </location>
</feature>
<feature type="transmembrane region" description="Helical" evidence="5">
    <location>
        <begin position="92"/>
        <end position="118"/>
    </location>
</feature>
<feature type="transmembrane region" description="Helical" evidence="5">
    <location>
        <begin position="124"/>
        <end position="147"/>
    </location>
</feature>
<dbReference type="PIRSF" id="PIRSF006648">
    <property type="entry name" value="DrrB"/>
    <property type="match status" value="1"/>
</dbReference>
<feature type="transmembrane region" description="Helical" evidence="5">
    <location>
        <begin position="215"/>
        <end position="234"/>
    </location>
</feature>
<evidence type="ECO:0000313" key="8">
    <source>
        <dbReference type="Proteomes" id="UP001524502"/>
    </source>
</evidence>
<accession>A0ABT1RT31</accession>
<dbReference type="Pfam" id="PF01061">
    <property type="entry name" value="ABC2_membrane"/>
    <property type="match status" value="1"/>
</dbReference>
<dbReference type="PRINTS" id="PR00164">
    <property type="entry name" value="ABC2TRNSPORT"/>
</dbReference>
<keyword evidence="5" id="KW-0813">Transport</keyword>
<feature type="domain" description="ABC transmembrane type-2" evidence="6">
    <location>
        <begin position="17"/>
        <end position="237"/>
    </location>
</feature>
<evidence type="ECO:0000259" key="6">
    <source>
        <dbReference type="PROSITE" id="PS51012"/>
    </source>
</evidence>
<evidence type="ECO:0000256" key="3">
    <source>
        <dbReference type="ARBA" id="ARBA00022989"/>
    </source>
</evidence>
<protein>
    <recommendedName>
        <fullName evidence="5">Transport permease protein</fullName>
    </recommendedName>
</protein>
<dbReference type="InterPro" id="IPR051784">
    <property type="entry name" value="Nod_factor_ABC_transporter"/>
</dbReference>
<reference evidence="7 8" key="1">
    <citation type="submission" date="2022-06" db="EMBL/GenBank/DDBJ databases">
        <title>Isolation of gut microbiota from human fecal samples.</title>
        <authorList>
            <person name="Pamer E.G."/>
            <person name="Barat B."/>
            <person name="Waligurski E."/>
            <person name="Medina S."/>
            <person name="Paddock L."/>
            <person name="Mostad J."/>
        </authorList>
    </citation>
    <scope>NUCLEOTIDE SEQUENCE [LARGE SCALE GENOMIC DNA]</scope>
    <source>
        <strain evidence="7 8">SL.3.17</strain>
    </source>
</reference>
<keyword evidence="2 5" id="KW-0812">Transmembrane</keyword>
<gene>
    <name evidence="7" type="ORF">NE619_16315</name>
</gene>
<dbReference type="Proteomes" id="UP001524502">
    <property type="component" value="Unassembled WGS sequence"/>
</dbReference>
<proteinExistence type="inferred from homology"/>
<feature type="transmembrane region" description="Helical" evidence="5">
    <location>
        <begin position="12"/>
        <end position="33"/>
    </location>
</feature>
<evidence type="ECO:0000256" key="2">
    <source>
        <dbReference type="ARBA" id="ARBA00022692"/>
    </source>
</evidence>
<dbReference type="InterPro" id="IPR047817">
    <property type="entry name" value="ABC2_TM_bact-type"/>
</dbReference>
<comment type="similarity">
    <text evidence="5">Belongs to the ABC-2 integral membrane protein family.</text>
</comment>
<dbReference type="PROSITE" id="PS51012">
    <property type="entry name" value="ABC_TM2"/>
    <property type="match status" value="1"/>
</dbReference>
<feature type="transmembrane region" description="Helical" evidence="5">
    <location>
        <begin position="159"/>
        <end position="178"/>
    </location>
</feature>
<keyword evidence="5" id="KW-1003">Cell membrane</keyword>
<keyword evidence="4 5" id="KW-0472">Membrane</keyword>
<dbReference type="InterPro" id="IPR000412">
    <property type="entry name" value="ABC_2_transport"/>
</dbReference>
<organism evidence="7 8">
    <name type="scientific">Anaerovorax odorimutans</name>
    <dbReference type="NCBI Taxonomy" id="109327"/>
    <lineage>
        <taxon>Bacteria</taxon>
        <taxon>Bacillati</taxon>
        <taxon>Bacillota</taxon>
        <taxon>Clostridia</taxon>
        <taxon>Peptostreptococcales</taxon>
        <taxon>Anaerovoracaceae</taxon>
        <taxon>Anaerovorax</taxon>
    </lineage>
</organism>
<sequence length="241" mass="25933">MQVFAGRTTKEILRDPISMIFGIGFPVILILLLTAINRNVPEPIFQLDRLTPGIAVFGLSFMALFSAQLVAHDRETSMLARLMTTPMSAADFILGYTLPLIPMALAQSLICYLVAFALGMEITVSAFVSLLLMLPVSLTFIGMGLLCGSLFNEKTATGVCGALLTNLTAWLSGTWFSLDLVGGAFKTAAYCLPFVHAVDMGQAAVTGAYGDMFPHIWWVAAYGIGLVTLSMAVFRSKMKTA</sequence>
<evidence type="ECO:0000256" key="1">
    <source>
        <dbReference type="ARBA" id="ARBA00004141"/>
    </source>
</evidence>
<evidence type="ECO:0000256" key="5">
    <source>
        <dbReference type="RuleBase" id="RU361157"/>
    </source>
</evidence>
<dbReference type="EMBL" id="JANFXK010000024">
    <property type="protein sequence ID" value="MCQ4638296.1"/>
    <property type="molecule type" value="Genomic_DNA"/>
</dbReference>
<evidence type="ECO:0000256" key="4">
    <source>
        <dbReference type="ARBA" id="ARBA00023136"/>
    </source>
</evidence>
<name>A0ABT1RT31_9FIRM</name>